<feature type="transmembrane region" description="Helical" evidence="5">
    <location>
        <begin position="104"/>
        <end position="123"/>
    </location>
</feature>
<keyword evidence="2 5" id="KW-0812">Transmembrane</keyword>
<comment type="subcellular location">
    <subcellularLocation>
        <location evidence="1">Membrane</location>
        <topology evidence="1">Multi-pass membrane protein</topology>
    </subcellularLocation>
</comment>
<keyword evidence="4 5" id="KW-0472">Membrane</keyword>
<feature type="transmembrane region" description="Helical" evidence="5">
    <location>
        <begin position="201"/>
        <end position="223"/>
    </location>
</feature>
<feature type="domain" description="Major facilitator superfamily (MFS) profile" evidence="6">
    <location>
        <begin position="39"/>
        <end position="442"/>
    </location>
</feature>
<evidence type="ECO:0000313" key="8">
    <source>
        <dbReference type="Proteomes" id="UP001307889"/>
    </source>
</evidence>
<organism evidence="7 8">
    <name type="scientific">Nesidiocoris tenuis</name>
    <dbReference type="NCBI Taxonomy" id="355587"/>
    <lineage>
        <taxon>Eukaryota</taxon>
        <taxon>Metazoa</taxon>
        <taxon>Ecdysozoa</taxon>
        <taxon>Arthropoda</taxon>
        <taxon>Hexapoda</taxon>
        <taxon>Insecta</taxon>
        <taxon>Pterygota</taxon>
        <taxon>Neoptera</taxon>
        <taxon>Paraneoptera</taxon>
        <taxon>Hemiptera</taxon>
        <taxon>Heteroptera</taxon>
        <taxon>Panheteroptera</taxon>
        <taxon>Cimicomorpha</taxon>
        <taxon>Miridae</taxon>
        <taxon>Dicyphina</taxon>
        <taxon>Nesidiocoris</taxon>
    </lineage>
</organism>
<evidence type="ECO:0000256" key="2">
    <source>
        <dbReference type="ARBA" id="ARBA00022692"/>
    </source>
</evidence>
<evidence type="ECO:0000256" key="5">
    <source>
        <dbReference type="SAM" id="Phobius"/>
    </source>
</evidence>
<evidence type="ECO:0000256" key="4">
    <source>
        <dbReference type="ARBA" id="ARBA00023136"/>
    </source>
</evidence>
<dbReference type="Gene3D" id="1.20.1250.20">
    <property type="entry name" value="MFS general substrate transporter like domains"/>
    <property type="match status" value="2"/>
</dbReference>
<accession>A0ABN7BHY1</accession>
<evidence type="ECO:0000259" key="6">
    <source>
        <dbReference type="PROSITE" id="PS50850"/>
    </source>
</evidence>
<feature type="transmembrane region" description="Helical" evidence="5">
    <location>
        <begin position="352"/>
        <end position="373"/>
    </location>
</feature>
<evidence type="ECO:0000313" key="7">
    <source>
        <dbReference type="EMBL" id="BET02743.1"/>
    </source>
</evidence>
<keyword evidence="8" id="KW-1185">Reference proteome</keyword>
<dbReference type="InterPro" id="IPR036259">
    <property type="entry name" value="MFS_trans_sf"/>
</dbReference>
<dbReference type="PROSITE" id="PS50850">
    <property type="entry name" value="MFS"/>
    <property type="match status" value="1"/>
</dbReference>
<feature type="transmembrane region" description="Helical" evidence="5">
    <location>
        <begin position="420"/>
        <end position="437"/>
    </location>
</feature>
<feature type="transmembrane region" description="Helical" evidence="5">
    <location>
        <begin position="327"/>
        <end position="346"/>
    </location>
</feature>
<evidence type="ECO:0000256" key="1">
    <source>
        <dbReference type="ARBA" id="ARBA00004141"/>
    </source>
</evidence>
<dbReference type="EMBL" id="AP028922">
    <property type="protein sequence ID" value="BET02743.1"/>
    <property type="molecule type" value="Genomic_DNA"/>
</dbReference>
<feature type="transmembrane region" description="Helical" evidence="5">
    <location>
        <begin position="297"/>
        <end position="315"/>
    </location>
</feature>
<dbReference type="InterPro" id="IPR020846">
    <property type="entry name" value="MFS_dom"/>
</dbReference>
<dbReference type="Proteomes" id="UP001307889">
    <property type="component" value="Chromosome 14"/>
</dbReference>
<dbReference type="SUPFAM" id="SSF103473">
    <property type="entry name" value="MFS general substrate transporter"/>
    <property type="match status" value="1"/>
</dbReference>
<dbReference type="PANTHER" id="PTHR10924:SF4">
    <property type="entry name" value="GH15861P"/>
    <property type="match status" value="1"/>
</dbReference>
<proteinExistence type="predicted"/>
<name>A0ABN7BHY1_9HEMI</name>
<feature type="transmembrane region" description="Helical" evidence="5">
    <location>
        <begin position="260"/>
        <end position="285"/>
    </location>
</feature>
<dbReference type="PANTHER" id="PTHR10924">
    <property type="entry name" value="MAJOR FACILITATOR SUPERFAMILY PROTEIN-RELATED"/>
    <property type="match status" value="1"/>
</dbReference>
<sequence length="459" mass="49753">MPNTYGATEDSSEVPEEFQGSVKDMLNFDTKLYKKRWLILILFVSLELLTGFQWVELSIVEDVLSLYYNVPPALIEWTSTVFSFSCIFFCLPASWLIERYGLRGTLLLCATLNAIGSLLKAYAIGKGDFALQFVGQTSVGICQALVIAAPPRIASVWFGPSEVSTASSIGVLGFQAGAALGFLIPPFVIRGSDDAETEQGLAIINFSLGGLSLFVLLTMIIWFQNQPPAPPSKAALRQRDFQRSTTFLGALKVLSQTKGYFILLVACGINFATYCALAALLNAFILTYYPNAQRDAGCIGLTMSIAGMCGLLVSGRILDKTKLFKEVYVVTYASAVLSTVAISFYLDSGSILIQYFTIGSLGFFATALFTVGFEMATELSYPTPEGTTNGIVSGFSQLLSVIITTTAATVLPYVGARWCLFGFASLYGVGSFLSCFIPKNYKRQEANAVPSLDNTIRLK</sequence>
<feature type="transmembrane region" description="Helical" evidence="5">
    <location>
        <begin position="169"/>
        <end position="189"/>
    </location>
</feature>
<gene>
    <name evidence="7" type="ORF">NTJ_15561</name>
</gene>
<reference evidence="7 8" key="1">
    <citation type="submission" date="2023-09" db="EMBL/GenBank/DDBJ databases">
        <title>Nesidiocoris tenuis whole genome shotgun sequence.</title>
        <authorList>
            <person name="Shibata T."/>
            <person name="Shimoda M."/>
            <person name="Kobayashi T."/>
            <person name="Uehara T."/>
        </authorList>
    </citation>
    <scope>NUCLEOTIDE SEQUENCE [LARGE SCALE GENOMIC DNA]</scope>
    <source>
        <strain evidence="7 8">Japan</strain>
    </source>
</reference>
<dbReference type="InterPro" id="IPR011701">
    <property type="entry name" value="MFS"/>
</dbReference>
<feature type="transmembrane region" description="Helical" evidence="5">
    <location>
        <begin position="75"/>
        <end position="97"/>
    </location>
</feature>
<dbReference type="InterPro" id="IPR049680">
    <property type="entry name" value="FLVCR1-2_SLC49-like"/>
</dbReference>
<feature type="transmembrane region" description="Helical" evidence="5">
    <location>
        <begin position="37"/>
        <end position="55"/>
    </location>
</feature>
<keyword evidence="3 5" id="KW-1133">Transmembrane helix</keyword>
<evidence type="ECO:0000256" key="3">
    <source>
        <dbReference type="ARBA" id="ARBA00022989"/>
    </source>
</evidence>
<protein>
    <submittedName>
        <fullName evidence="7">Major Facilitator Superfamily</fullName>
    </submittedName>
</protein>
<dbReference type="Pfam" id="PF07690">
    <property type="entry name" value="MFS_1"/>
    <property type="match status" value="1"/>
</dbReference>